<dbReference type="KEGG" id="fper:ACH24_01325"/>
<organism evidence="1 2">
    <name type="scientific">Francisella persica ATCC VR-331</name>
    <dbReference type="NCBI Taxonomy" id="1086726"/>
    <lineage>
        <taxon>Bacteria</taxon>
        <taxon>Pseudomonadati</taxon>
        <taxon>Pseudomonadota</taxon>
        <taxon>Gammaproteobacteria</taxon>
        <taxon>Thiotrichales</taxon>
        <taxon>Francisellaceae</taxon>
        <taxon>Francisella</taxon>
    </lineage>
</organism>
<dbReference type="EMBL" id="CP012505">
    <property type="protein sequence ID" value="ALB01435.1"/>
    <property type="molecule type" value="Genomic_DNA"/>
</dbReference>
<sequence>MDGLNKELTTSEAVILKRTFEQIGNNIISDLDKRINDYSNSLLFKYYSSLYYFLPKSCLLEVKDKGHNGYYIYPNEHFFIEDKRNNKVLTYSTKSENIVLPIQEIKTIKQNETSLNLSISFYNHFEYDNLTIWLDPELCIQNPFLATYIFNQIISNSATARIEFSSHSYATRDIEIKPINIQLRPTEILILNLHLPSLMYGFNIKIKDLFKYKNDDFKKIDLFLKVMIDNYPEEKINSLFKANLIPVFNSFNDYSNSTTALINFSNIKLAHYQKDDAQAIEVLSVYENNKQCTFDSFLFSGLNEYYFNRNTQSLNYNVVFPQLSNKIVETKVHTYATWTQITEISDIIEISSNAITSINSNISPVIINNAIHNYNHNSMFNMVDMIISKNIYSKTTFLAIAKLLKVDTNNISFLSELLQNVEVNLITNELILTTTDKYNKKHKHFLYFFVNIICKFISQNTFCFIKKIVLNDLR</sequence>
<gene>
    <name evidence="1" type="ORF">ACH24_01325</name>
</gene>
<name>A0AAC8VDI2_9GAMM</name>
<protein>
    <submittedName>
        <fullName evidence="1">Uncharacterized protein</fullName>
    </submittedName>
</protein>
<dbReference type="RefSeq" id="WP_064460849.1">
    <property type="nucleotide sequence ID" value="NZ_CP012505.1"/>
</dbReference>
<dbReference type="NCBIfam" id="NF041246">
    <property type="entry name" value="T6SS_IglH_TssF"/>
    <property type="match status" value="1"/>
</dbReference>
<reference evidence="1 2" key="1">
    <citation type="journal article" date="2016" name="Int. J. Syst. Evol. Microbiol.">
        <title>Reclassification of Wolbachia persica as Francisella persica comb. nov. and emended description of the family Francisellaceae.</title>
        <authorList>
            <person name="Larson M.A."/>
            <person name="Nalbantoglu U."/>
            <person name="Sayood K."/>
            <person name="Zentz E.B."/>
            <person name="Cer R.Z."/>
            <person name="Iwen P.C."/>
            <person name="Francesconi S.C."/>
            <person name="Bishop-Lilly K.A."/>
            <person name="Mokashi V.P."/>
            <person name="Sjostedt A."/>
            <person name="Hinrichs S.H."/>
        </authorList>
    </citation>
    <scope>NUCLEOTIDE SEQUENCE [LARGE SCALE GENOMIC DNA]</scope>
    <source>
        <strain evidence="1 2">FSC845</strain>
    </source>
</reference>
<accession>A0AAC8VDI2</accession>
<dbReference type="AlphaFoldDB" id="A0AAC8VDI2"/>
<proteinExistence type="predicted"/>
<evidence type="ECO:0000313" key="2">
    <source>
        <dbReference type="Proteomes" id="UP000242800"/>
    </source>
</evidence>
<dbReference type="Proteomes" id="UP000242800">
    <property type="component" value="Chromosome"/>
</dbReference>
<evidence type="ECO:0000313" key="1">
    <source>
        <dbReference type="EMBL" id="ALB01435.1"/>
    </source>
</evidence>
<keyword evidence="2" id="KW-1185">Reference proteome</keyword>